<keyword evidence="8" id="KW-1185">Reference proteome</keyword>
<evidence type="ECO:0000256" key="2">
    <source>
        <dbReference type="ARBA" id="ARBA00005417"/>
    </source>
</evidence>
<dbReference type="CDD" id="cd03257">
    <property type="entry name" value="ABC_NikE_OppD_transporters"/>
    <property type="match status" value="2"/>
</dbReference>
<dbReference type="PANTHER" id="PTHR43776:SF7">
    <property type="entry name" value="D,D-DIPEPTIDE TRANSPORT ATP-BINDING PROTEIN DDPF-RELATED"/>
    <property type="match status" value="1"/>
</dbReference>
<gene>
    <name evidence="7" type="ORF">GCM10010862_01570</name>
</gene>
<sequence>MAPLLAIENLSIAYMLGDGRSAEAISDFSLRLERGRIAGIVGQSGAGKSTIGKAILGLLGENARITSGTITLDGTVITRFSEGEFAAIRGKRIGYIYQNPMTALNPVLSIGEQMIEAIEANTARRGEAARTYALELLKSAEVSHAEERLSKYPHQLSGGLCQRIVFAIAIAAQPDLIIADEPTTALDVTVQKAVLATLKRLACEQQIAIVLITHDMGVVFQMCDEVSVLCRGRLVEHGSTAQVIGAPRERYTKDLMAAIPSVDLKRDRFDVLDSFANTPGRRRGIAFLKSGIAAARGGEALLTVNGLSKTFDTRGRRAASGGFRALDDVGFEVFAGETLGIVGESGSGKSTIGRAILGLIEPDAGAGIAFQGRPIADMRSRRDRIALSRSLQCIFQDPYSSLNPRMSAGTNITYGIVAQGLISRAHAKVLAEDLLEVVGLPRQAAGRMPHAFSGGERQRIGIARALAFRPELIFCDEPTSALDVTVQAEILNLMKELQETLGLTLVFVSHDLAVVRQMCDRVIVMRAGRLVEEGRADQVLTYPRETYTRELLAAMPRIALEGAR</sequence>
<dbReference type="InterPro" id="IPR003593">
    <property type="entry name" value="AAA+_ATPase"/>
</dbReference>
<dbReference type="SMART" id="SM00382">
    <property type="entry name" value="AAA"/>
    <property type="match status" value="2"/>
</dbReference>
<evidence type="ECO:0000256" key="1">
    <source>
        <dbReference type="ARBA" id="ARBA00004417"/>
    </source>
</evidence>
<feature type="domain" description="ABC transporter" evidence="6">
    <location>
        <begin position="5"/>
        <end position="256"/>
    </location>
</feature>
<evidence type="ECO:0000313" key="8">
    <source>
        <dbReference type="Proteomes" id="UP001156691"/>
    </source>
</evidence>
<evidence type="ECO:0000256" key="3">
    <source>
        <dbReference type="ARBA" id="ARBA00022448"/>
    </source>
</evidence>
<dbReference type="Proteomes" id="UP001156691">
    <property type="component" value="Unassembled WGS sequence"/>
</dbReference>
<keyword evidence="5 7" id="KW-0067">ATP-binding</keyword>
<dbReference type="InterPro" id="IPR027417">
    <property type="entry name" value="P-loop_NTPase"/>
</dbReference>
<dbReference type="RefSeq" id="WP_284338370.1">
    <property type="nucleotide sequence ID" value="NZ_BSNS01000002.1"/>
</dbReference>
<feature type="domain" description="ABC transporter" evidence="6">
    <location>
        <begin position="302"/>
        <end position="552"/>
    </location>
</feature>
<evidence type="ECO:0000256" key="4">
    <source>
        <dbReference type="ARBA" id="ARBA00022741"/>
    </source>
</evidence>
<comment type="subcellular location">
    <subcellularLocation>
        <location evidence="1">Cell inner membrane</location>
        <topology evidence="1">Peripheral membrane protein</topology>
    </subcellularLocation>
</comment>
<evidence type="ECO:0000259" key="6">
    <source>
        <dbReference type="PROSITE" id="PS50893"/>
    </source>
</evidence>
<reference evidence="8" key="1">
    <citation type="journal article" date="2019" name="Int. J. Syst. Evol. Microbiol.">
        <title>The Global Catalogue of Microorganisms (GCM) 10K type strain sequencing project: providing services to taxonomists for standard genome sequencing and annotation.</title>
        <authorList>
            <consortium name="The Broad Institute Genomics Platform"/>
            <consortium name="The Broad Institute Genome Sequencing Center for Infectious Disease"/>
            <person name="Wu L."/>
            <person name="Ma J."/>
        </authorList>
    </citation>
    <scope>NUCLEOTIDE SEQUENCE [LARGE SCALE GENOMIC DNA]</scope>
    <source>
        <strain evidence="8">NBRC 112416</strain>
    </source>
</reference>
<dbReference type="Pfam" id="PF00005">
    <property type="entry name" value="ABC_tran"/>
    <property type="match status" value="2"/>
</dbReference>
<dbReference type="PROSITE" id="PS50893">
    <property type="entry name" value="ABC_TRANSPORTER_2"/>
    <property type="match status" value="2"/>
</dbReference>
<dbReference type="GO" id="GO:0005524">
    <property type="term" value="F:ATP binding"/>
    <property type="evidence" value="ECO:0007669"/>
    <property type="project" value="UniProtKB-KW"/>
</dbReference>
<dbReference type="InterPro" id="IPR003439">
    <property type="entry name" value="ABC_transporter-like_ATP-bd"/>
</dbReference>
<comment type="caution">
    <text evidence="7">The sequence shown here is derived from an EMBL/GenBank/DDBJ whole genome shotgun (WGS) entry which is preliminary data.</text>
</comment>
<dbReference type="Pfam" id="PF08352">
    <property type="entry name" value="oligo_HPY"/>
    <property type="match status" value="2"/>
</dbReference>
<dbReference type="InterPro" id="IPR017871">
    <property type="entry name" value="ABC_transporter-like_CS"/>
</dbReference>
<keyword evidence="3" id="KW-0813">Transport</keyword>
<organism evidence="7 8">
    <name type="scientific">Devosia nitrariae</name>
    <dbReference type="NCBI Taxonomy" id="2071872"/>
    <lineage>
        <taxon>Bacteria</taxon>
        <taxon>Pseudomonadati</taxon>
        <taxon>Pseudomonadota</taxon>
        <taxon>Alphaproteobacteria</taxon>
        <taxon>Hyphomicrobiales</taxon>
        <taxon>Devosiaceae</taxon>
        <taxon>Devosia</taxon>
    </lineage>
</organism>
<comment type="similarity">
    <text evidence="2">Belongs to the ABC transporter superfamily.</text>
</comment>
<proteinExistence type="inferred from homology"/>
<evidence type="ECO:0000256" key="5">
    <source>
        <dbReference type="ARBA" id="ARBA00022840"/>
    </source>
</evidence>
<dbReference type="PROSITE" id="PS00211">
    <property type="entry name" value="ABC_TRANSPORTER_1"/>
    <property type="match status" value="1"/>
</dbReference>
<evidence type="ECO:0000313" key="7">
    <source>
        <dbReference type="EMBL" id="GLQ52899.1"/>
    </source>
</evidence>
<dbReference type="NCBIfam" id="NF008453">
    <property type="entry name" value="PRK11308.1"/>
    <property type="match status" value="2"/>
</dbReference>
<dbReference type="InterPro" id="IPR050319">
    <property type="entry name" value="ABC_transp_ATP-bind"/>
</dbReference>
<dbReference type="SUPFAM" id="SSF52540">
    <property type="entry name" value="P-loop containing nucleoside triphosphate hydrolases"/>
    <property type="match status" value="2"/>
</dbReference>
<dbReference type="EMBL" id="BSNS01000002">
    <property type="protein sequence ID" value="GLQ52899.1"/>
    <property type="molecule type" value="Genomic_DNA"/>
</dbReference>
<dbReference type="Gene3D" id="3.40.50.300">
    <property type="entry name" value="P-loop containing nucleotide triphosphate hydrolases"/>
    <property type="match status" value="2"/>
</dbReference>
<dbReference type="InterPro" id="IPR013563">
    <property type="entry name" value="Oligopep_ABC_C"/>
</dbReference>
<dbReference type="PANTHER" id="PTHR43776">
    <property type="entry name" value="TRANSPORT ATP-BINDING PROTEIN"/>
    <property type="match status" value="1"/>
</dbReference>
<protein>
    <submittedName>
        <fullName evidence="7">ABC transporter ATP-binding protein</fullName>
    </submittedName>
</protein>
<accession>A0ABQ5VYM5</accession>
<name>A0ABQ5VYM5_9HYPH</name>
<keyword evidence="4" id="KW-0547">Nucleotide-binding</keyword>